<dbReference type="EMBL" id="MU629432">
    <property type="protein sequence ID" value="KAJ1257245.1"/>
    <property type="molecule type" value="Genomic_DNA"/>
</dbReference>
<protein>
    <submittedName>
        <fullName evidence="2">Uncharacterized protein</fullName>
    </submittedName>
</protein>
<dbReference type="OrthoDB" id="10673843at2759"/>
<dbReference type="PANTHER" id="PTHR33437:SF2">
    <property type="entry name" value="OS06G0361200 PROTEIN"/>
    <property type="match status" value="1"/>
</dbReference>
<feature type="compositionally biased region" description="Low complexity" evidence="1">
    <location>
        <begin position="204"/>
        <end position="215"/>
    </location>
</feature>
<reference evidence="2 3" key="1">
    <citation type="submission" date="2022-10" db="EMBL/GenBank/DDBJ databases">
        <title>WGS assembly of Paspalum vaginatum 540-79.</title>
        <authorList>
            <person name="Sun G."/>
            <person name="Wase N."/>
            <person name="Shu S."/>
            <person name="Jenkins J."/>
            <person name="Zhou B."/>
            <person name="Torres-Rodriguez J."/>
            <person name="Chen C."/>
            <person name="Sandor L."/>
            <person name="Plott C."/>
            <person name="Yoshinga Y."/>
            <person name="Daum C."/>
            <person name="Qi P."/>
            <person name="Barry K."/>
            <person name="Lipzen A."/>
            <person name="Berry L."/>
            <person name="Pedersen C."/>
            <person name="Gottilla T."/>
            <person name="Foltz A."/>
            <person name="Yu H."/>
            <person name="O'Malley R."/>
            <person name="Zhang C."/>
            <person name="Devos K."/>
            <person name="Sigmon B."/>
            <person name="Yu B."/>
            <person name="Obata T."/>
            <person name="Schmutz J."/>
            <person name="Schnable J."/>
        </authorList>
    </citation>
    <scope>NUCLEOTIDE SEQUENCE [LARGE SCALE GENOMIC DNA]</scope>
    <source>
        <strain evidence="3">cv. 540-79</strain>
    </source>
</reference>
<organism evidence="2 3">
    <name type="scientific">Paspalum vaginatum</name>
    <name type="common">seashore paspalum</name>
    <dbReference type="NCBI Taxonomy" id="158149"/>
    <lineage>
        <taxon>Eukaryota</taxon>
        <taxon>Viridiplantae</taxon>
        <taxon>Streptophyta</taxon>
        <taxon>Embryophyta</taxon>
        <taxon>Tracheophyta</taxon>
        <taxon>Spermatophyta</taxon>
        <taxon>Magnoliopsida</taxon>
        <taxon>Liliopsida</taxon>
        <taxon>Poales</taxon>
        <taxon>Poaceae</taxon>
        <taxon>PACMAD clade</taxon>
        <taxon>Panicoideae</taxon>
        <taxon>Andropogonodae</taxon>
        <taxon>Paspaleae</taxon>
        <taxon>Paspalinae</taxon>
        <taxon>Paspalum</taxon>
    </lineage>
</organism>
<keyword evidence="3" id="KW-1185">Reference proteome</keyword>
<evidence type="ECO:0000256" key="1">
    <source>
        <dbReference type="SAM" id="MobiDB-lite"/>
    </source>
</evidence>
<proteinExistence type="predicted"/>
<feature type="region of interest" description="Disordered" evidence="1">
    <location>
        <begin position="131"/>
        <end position="175"/>
    </location>
</feature>
<comment type="caution">
    <text evidence="2">The sequence shown here is derived from an EMBL/GenBank/DDBJ whole genome shotgun (WGS) entry which is preliminary data.</text>
</comment>
<dbReference type="PANTHER" id="PTHR33437">
    <property type="entry name" value="OS06G0361200 PROTEIN"/>
    <property type="match status" value="1"/>
</dbReference>
<dbReference type="AlphaFoldDB" id="A0A9W8CGF6"/>
<gene>
    <name evidence="2" type="ORF">BS78_K149300</name>
</gene>
<feature type="region of interest" description="Disordered" evidence="1">
    <location>
        <begin position="204"/>
        <end position="235"/>
    </location>
</feature>
<dbReference type="Proteomes" id="UP001164776">
    <property type="component" value="Unassembled WGS sequence"/>
</dbReference>
<feature type="region of interest" description="Disordered" evidence="1">
    <location>
        <begin position="79"/>
        <end position="112"/>
    </location>
</feature>
<accession>A0A9W8CGF6</accession>
<evidence type="ECO:0000313" key="3">
    <source>
        <dbReference type="Proteomes" id="UP001164776"/>
    </source>
</evidence>
<evidence type="ECO:0000313" key="2">
    <source>
        <dbReference type="EMBL" id="KAJ1257245.1"/>
    </source>
</evidence>
<name>A0A9W8CGF6_9POAL</name>
<feature type="compositionally biased region" description="Low complexity" evidence="1">
    <location>
        <begin position="137"/>
        <end position="151"/>
    </location>
</feature>
<sequence length="235" mass="25149">MAGRVQDFVTIRIGSLWIDVLVGPLLATNSAESLRTTAASPTVVAHEQEVNSKPEGEFIPVISKAAKRRARRAAAAARATALKNSTTNVRRAAPSRATPLGSSKPARSMPPRHEVKLRYRQTTLGEWPVQVKRQKSAKSASSAPTKTTSPTFTEELGECSTKPAPSILRAPPTTSSRNPVLLAQAHRPQPCDKGKTVMKECNISSTEGSASSTNSRLRVDAPEFIPSPVYNSGKA</sequence>